<dbReference type="InterPro" id="IPR000477">
    <property type="entry name" value="RT_dom"/>
</dbReference>
<gene>
    <name evidence="13" type="ORF">ANN_07171</name>
</gene>
<keyword evidence="14" id="KW-1185">Reference proteome</keyword>
<sequence>MAVKLLTDTITSTLEETMTLSPMKQTNDTIDDLTPLLKAKNIARKRWQQFRDPQAKRAFYRYQRAIRHKHKLHIITDFADKIKSLQPCGKEFWTVTKNRLGKTTHSGVTPLQNAHGEMVYDPEAKAEIQFIAKYLYNRTFRVRCGSSLSSSRVIEAGISQGSGLGPTLYSIYVQDLPKKPECLHMLYADDTVLYTRHYNIIFACQQMQAALDLLTQWSTRWRIKINGTKSQAVVFTKRFPHLPEELTVQQQNIPFNSAVKYLGVYLDRRLTYRQHINLIRDRAFQHFMLLYPLFKSRISLKAEQSLKVEIIAVFTHQLHPYPAYIVQDDKQLVNYTGNYYFYSPYFSVKQTTVIACSSDRFESYSVVEPTSQFKNVITYGPYKNIPPFSIQKQTVHYENNESFLTITNMERVITVSHWGNIAVEETIELLHKGAILTGKFSRYDYEENRKKFTTGLSSISTFTTILPASAKDIYYKDMIGNVSSSRLRILSDSIEMQIQPRFPLYGGWKISYTIGYNLPSYEYLYNNGEDYALRMRVLDHVYDNMVVDELVTKIILPEHCTDIWLFTPYPMTRLPDTKYYSYLDIVGRPVIIVAKGNMVVYHIQDFELHYVFPYSMMVIEPLLIIAVLFFVLVLVIIIIRLDFSIASSSDFETSSPMQSLSSVQKKARCKSVMKE</sequence>
<evidence type="ECO:0000256" key="9">
    <source>
        <dbReference type="ARBA" id="ARBA00022989"/>
    </source>
</evidence>
<comment type="subunit">
    <text evidence="11">Component of the oligosaccharyltransferase (OST) complex.</text>
</comment>
<keyword evidence="7" id="KW-0732">Signal</keyword>
<keyword evidence="9 11" id="KW-1133">Transmembrane helix</keyword>
<evidence type="ECO:0000313" key="14">
    <source>
        <dbReference type="Proteomes" id="UP001148838"/>
    </source>
</evidence>
<accession>A0ABQ8THF5</accession>
<dbReference type="Pfam" id="PF00078">
    <property type="entry name" value="RVT_1"/>
    <property type="match status" value="1"/>
</dbReference>
<evidence type="ECO:0000256" key="10">
    <source>
        <dbReference type="ARBA" id="ARBA00023136"/>
    </source>
</evidence>
<feature type="domain" description="Reverse transcriptase" evidence="12">
    <location>
        <begin position="1"/>
        <end position="266"/>
    </location>
</feature>
<dbReference type="Proteomes" id="UP001148838">
    <property type="component" value="Unassembled WGS sequence"/>
</dbReference>
<comment type="subcellular location">
    <subcellularLocation>
        <location evidence="2 11">Endoplasmic reticulum membrane</location>
        <topology evidence="2 11">Single-pass type I membrane protein</topology>
    </subcellularLocation>
</comment>
<evidence type="ECO:0000256" key="6">
    <source>
        <dbReference type="ARBA" id="ARBA00022692"/>
    </source>
</evidence>
<evidence type="ECO:0000256" key="1">
    <source>
        <dbReference type="ARBA" id="ARBA00002791"/>
    </source>
</evidence>
<evidence type="ECO:0000313" key="13">
    <source>
        <dbReference type="EMBL" id="KAJ4445366.1"/>
    </source>
</evidence>
<dbReference type="PANTHER" id="PTHR21049">
    <property type="entry name" value="RIBOPHORIN I"/>
    <property type="match status" value="1"/>
</dbReference>
<dbReference type="PROSITE" id="PS50878">
    <property type="entry name" value="RT_POL"/>
    <property type="match status" value="1"/>
</dbReference>
<dbReference type="PANTHER" id="PTHR21049:SF0">
    <property type="entry name" value="DOLICHYL-DIPHOSPHOOLIGOSACCHARIDE--PROTEIN GLYCOSYLTRANSFERASE SUBUNIT 1"/>
    <property type="match status" value="1"/>
</dbReference>
<dbReference type="InterPro" id="IPR007676">
    <property type="entry name" value="Ribophorin_I"/>
</dbReference>
<evidence type="ECO:0000256" key="5">
    <source>
        <dbReference type="ARBA" id="ARBA00017611"/>
    </source>
</evidence>
<feature type="transmembrane region" description="Helical" evidence="11">
    <location>
        <begin position="622"/>
        <end position="641"/>
    </location>
</feature>
<dbReference type="Pfam" id="PF04597">
    <property type="entry name" value="Ribophorin_I"/>
    <property type="match status" value="1"/>
</dbReference>
<protein>
    <recommendedName>
        <fullName evidence="5 11">Dolichyl-diphosphooligosaccharide--protein glycosyltransferase subunit 1</fullName>
    </recommendedName>
</protein>
<proteinExistence type="inferred from homology"/>
<keyword evidence="10 11" id="KW-0472">Membrane</keyword>
<comment type="pathway">
    <text evidence="3 11">Protein modification; protein glycosylation.</text>
</comment>
<dbReference type="EMBL" id="JAJSOF020000011">
    <property type="protein sequence ID" value="KAJ4445366.1"/>
    <property type="molecule type" value="Genomic_DNA"/>
</dbReference>
<evidence type="ECO:0000256" key="2">
    <source>
        <dbReference type="ARBA" id="ARBA00004115"/>
    </source>
</evidence>
<name>A0ABQ8THF5_PERAM</name>
<comment type="similarity">
    <text evidence="4 11">Belongs to the OST1 family.</text>
</comment>
<evidence type="ECO:0000259" key="12">
    <source>
        <dbReference type="PROSITE" id="PS50878"/>
    </source>
</evidence>
<evidence type="ECO:0000256" key="3">
    <source>
        <dbReference type="ARBA" id="ARBA00004922"/>
    </source>
</evidence>
<reference evidence="13 14" key="1">
    <citation type="journal article" date="2022" name="Allergy">
        <title>Genome assembly and annotation of Periplaneta americana reveal a comprehensive cockroach allergen profile.</title>
        <authorList>
            <person name="Wang L."/>
            <person name="Xiong Q."/>
            <person name="Saelim N."/>
            <person name="Wang L."/>
            <person name="Nong W."/>
            <person name="Wan A.T."/>
            <person name="Shi M."/>
            <person name="Liu X."/>
            <person name="Cao Q."/>
            <person name="Hui J.H.L."/>
            <person name="Sookrung N."/>
            <person name="Leung T.F."/>
            <person name="Tungtrongchitr A."/>
            <person name="Tsui S.K.W."/>
        </authorList>
    </citation>
    <scope>NUCLEOTIDE SEQUENCE [LARGE SCALE GENOMIC DNA]</scope>
    <source>
        <strain evidence="13">PWHHKU_190912</strain>
    </source>
</reference>
<evidence type="ECO:0000256" key="11">
    <source>
        <dbReference type="RuleBase" id="RU361143"/>
    </source>
</evidence>
<comment type="function">
    <text evidence="1 11">Subunit of the oligosaccharyl transferase (OST) complex that catalyzes the initial transfer of a defined glycan (Glc(3)Man(9)GlcNAc(2) in eukaryotes) from the lipid carrier dolichol-pyrophosphate to an asparagine residue within an Asn-X-Ser/Thr consensus motif in nascent polypeptide chains, the first step in protein N-glycosylation. N-glycosylation occurs cotranslationally and the complex associates with the Sec61 complex at the channel-forming translocon complex that mediates protein translocation across the endoplasmic reticulum (ER). All subunits are required for a maximal enzyme activity.</text>
</comment>
<keyword evidence="6 11" id="KW-0812">Transmembrane</keyword>
<evidence type="ECO:0000256" key="8">
    <source>
        <dbReference type="ARBA" id="ARBA00022824"/>
    </source>
</evidence>
<organism evidence="13 14">
    <name type="scientific">Periplaneta americana</name>
    <name type="common">American cockroach</name>
    <name type="synonym">Blatta americana</name>
    <dbReference type="NCBI Taxonomy" id="6978"/>
    <lineage>
        <taxon>Eukaryota</taxon>
        <taxon>Metazoa</taxon>
        <taxon>Ecdysozoa</taxon>
        <taxon>Arthropoda</taxon>
        <taxon>Hexapoda</taxon>
        <taxon>Insecta</taxon>
        <taxon>Pterygota</taxon>
        <taxon>Neoptera</taxon>
        <taxon>Polyneoptera</taxon>
        <taxon>Dictyoptera</taxon>
        <taxon>Blattodea</taxon>
        <taxon>Blattoidea</taxon>
        <taxon>Blattidae</taxon>
        <taxon>Blattinae</taxon>
        <taxon>Periplaneta</taxon>
    </lineage>
</organism>
<comment type="caution">
    <text evidence="13">The sequence shown here is derived from an EMBL/GenBank/DDBJ whole genome shotgun (WGS) entry which is preliminary data.</text>
</comment>
<evidence type="ECO:0000256" key="7">
    <source>
        <dbReference type="ARBA" id="ARBA00022729"/>
    </source>
</evidence>
<keyword evidence="8 11" id="KW-0256">Endoplasmic reticulum</keyword>
<evidence type="ECO:0000256" key="4">
    <source>
        <dbReference type="ARBA" id="ARBA00008905"/>
    </source>
</evidence>